<dbReference type="RefSeq" id="WP_184699094.1">
    <property type="nucleotide sequence ID" value="NZ_JACHJN010000020.1"/>
</dbReference>
<evidence type="ECO:0000313" key="2">
    <source>
        <dbReference type="EMBL" id="MBB5960685.1"/>
    </source>
</evidence>
<protein>
    <recommendedName>
        <fullName evidence="1">MEDS domain-containing protein</fullName>
    </recommendedName>
</protein>
<dbReference type="Pfam" id="PF14417">
    <property type="entry name" value="MEDS"/>
    <property type="match status" value="1"/>
</dbReference>
<proteinExistence type="predicted"/>
<dbReference type="SUPFAM" id="SSF52091">
    <property type="entry name" value="SpoIIaa-like"/>
    <property type="match status" value="1"/>
</dbReference>
<dbReference type="EMBL" id="JACHJN010000020">
    <property type="protein sequence ID" value="MBB5960685.1"/>
    <property type="molecule type" value="Genomic_DNA"/>
</dbReference>
<evidence type="ECO:0000259" key="1">
    <source>
        <dbReference type="Pfam" id="PF14417"/>
    </source>
</evidence>
<organism evidence="2 3">
    <name type="scientific">Saccharothrix tamanrassetensis</name>
    <dbReference type="NCBI Taxonomy" id="1051531"/>
    <lineage>
        <taxon>Bacteria</taxon>
        <taxon>Bacillati</taxon>
        <taxon>Actinomycetota</taxon>
        <taxon>Actinomycetes</taxon>
        <taxon>Pseudonocardiales</taxon>
        <taxon>Pseudonocardiaceae</taxon>
        <taxon>Saccharothrix</taxon>
    </lineage>
</organism>
<sequence>MPHSGDTKPERHIRRSARGPDRHAHLCWWYRDPAEFLVRAKEFLAEGLALGQRVRYLGPAGPDALAAALGEVDGMAAALDGGAVEVASPEPGSPSDPVVDPAGQVAAYAEATEEALAAGYTGLRVAADHTALARTPAQVAALLRHEHLVDRYSVDRPFAAMCAYDITRLGDDTVAQLTAVHPDTNRPGQFRLHAAQVPGAAVQLGGELDLGCHDLLEALLAQLDPQPGGGEFVVYAPELTFIDHHGLLALADHARQRGATAVLRTACTGAARVVSALELPNVRVESIT</sequence>
<evidence type="ECO:0000313" key="3">
    <source>
        <dbReference type="Proteomes" id="UP000547510"/>
    </source>
</evidence>
<accession>A0A841CXL9</accession>
<comment type="caution">
    <text evidence="2">The sequence shown here is derived from an EMBL/GenBank/DDBJ whole genome shotgun (WGS) entry which is preliminary data.</text>
</comment>
<feature type="domain" description="MEDS" evidence="1">
    <location>
        <begin position="25"/>
        <end position="182"/>
    </location>
</feature>
<dbReference type="AlphaFoldDB" id="A0A841CXL9"/>
<reference evidence="2 3" key="1">
    <citation type="submission" date="2020-08" db="EMBL/GenBank/DDBJ databases">
        <title>Genomic Encyclopedia of Type Strains, Phase III (KMG-III): the genomes of soil and plant-associated and newly described type strains.</title>
        <authorList>
            <person name="Whitman W."/>
        </authorList>
    </citation>
    <scope>NUCLEOTIDE SEQUENCE [LARGE SCALE GENOMIC DNA]</scope>
    <source>
        <strain evidence="2 3">CECT 8640</strain>
    </source>
</reference>
<keyword evidence="3" id="KW-1185">Reference proteome</keyword>
<gene>
    <name evidence="2" type="ORF">FHS29_007313</name>
</gene>
<dbReference type="Proteomes" id="UP000547510">
    <property type="component" value="Unassembled WGS sequence"/>
</dbReference>
<dbReference type="InterPro" id="IPR025847">
    <property type="entry name" value="MEDS_domain"/>
</dbReference>
<name>A0A841CXL9_9PSEU</name>
<dbReference type="InterPro" id="IPR036513">
    <property type="entry name" value="STAS_dom_sf"/>
</dbReference>